<keyword evidence="1 6" id="KW-0645">Protease</keyword>
<keyword evidence="2" id="KW-0479">Metal-binding</keyword>
<evidence type="ECO:0000256" key="4">
    <source>
        <dbReference type="ARBA" id="ARBA00022833"/>
    </source>
</evidence>
<gene>
    <name evidence="8" type="ORF">NEOLI_001318</name>
</gene>
<protein>
    <submittedName>
        <fullName evidence="8">Mitochondrial metalloendopeptidase OMA1</fullName>
    </submittedName>
</protein>
<dbReference type="OrthoDB" id="7464992at2759"/>
<accession>A0A1U7LPT3</accession>
<dbReference type="Gene3D" id="3.30.2010.10">
    <property type="entry name" value="Metalloproteases ('zincins'), catalytic domain"/>
    <property type="match status" value="1"/>
</dbReference>
<evidence type="ECO:0000259" key="7">
    <source>
        <dbReference type="Pfam" id="PF01435"/>
    </source>
</evidence>
<sequence length="249" mass="28091">MTGRCRFIDMSPEEEQELSKVAYREIMTRYRNQILPGNHPTSRFVSNVAQRIIKVSGLEGLRWEIHVIDSPEKNAFILPGGKVFVFTGILPLAQNKDGLASVLAHEVGHQVARHIAEQNSFGKIIMLVRLLLTFTFGDSLGIGGLVTEFGLAMPYSRKYESEADYIGLLLMSQACFDPGEAKLFWQRMAKAETSSMPQFVSTHPTPKNRSKNIEKWLPEAYENRASSDCESHLGGIYDQFVRHTNYASY</sequence>
<dbReference type="InterPro" id="IPR051156">
    <property type="entry name" value="Mito/Outer_Membr_Metalloprot"/>
</dbReference>
<keyword evidence="5 6" id="KW-0482">Metalloprotease</keyword>
<evidence type="ECO:0000313" key="8">
    <source>
        <dbReference type="EMBL" id="OLL24654.1"/>
    </source>
</evidence>
<dbReference type="GO" id="GO:0006515">
    <property type="term" value="P:protein quality control for misfolded or incompletely synthesized proteins"/>
    <property type="evidence" value="ECO:0007669"/>
    <property type="project" value="TreeGrafter"/>
</dbReference>
<dbReference type="GO" id="GO:0005743">
    <property type="term" value="C:mitochondrial inner membrane"/>
    <property type="evidence" value="ECO:0007669"/>
    <property type="project" value="TreeGrafter"/>
</dbReference>
<dbReference type="GO" id="GO:0004222">
    <property type="term" value="F:metalloendopeptidase activity"/>
    <property type="evidence" value="ECO:0007669"/>
    <property type="project" value="InterPro"/>
</dbReference>
<evidence type="ECO:0000256" key="2">
    <source>
        <dbReference type="ARBA" id="ARBA00022723"/>
    </source>
</evidence>
<evidence type="ECO:0000256" key="6">
    <source>
        <dbReference type="RuleBase" id="RU003983"/>
    </source>
</evidence>
<name>A0A1U7LPT3_NEOID</name>
<keyword evidence="3 6" id="KW-0378">Hydrolase</keyword>
<dbReference type="STRING" id="1198029.A0A1U7LPT3"/>
<keyword evidence="4 6" id="KW-0862">Zinc</keyword>
<keyword evidence="9" id="KW-1185">Reference proteome</keyword>
<reference evidence="8 9" key="1">
    <citation type="submission" date="2016-04" db="EMBL/GenBank/DDBJ databases">
        <title>Evolutionary innovation and constraint leading to complex multicellularity in the Ascomycota.</title>
        <authorList>
            <person name="Cisse O."/>
            <person name="Nguyen A."/>
            <person name="Hewitt D.A."/>
            <person name="Jedd G."/>
            <person name="Stajich J.E."/>
        </authorList>
    </citation>
    <scope>NUCLEOTIDE SEQUENCE [LARGE SCALE GENOMIC DNA]</scope>
    <source>
        <strain evidence="8 9">DAH-3</strain>
    </source>
</reference>
<dbReference type="PANTHER" id="PTHR22726:SF1">
    <property type="entry name" value="METALLOENDOPEPTIDASE OMA1, MITOCHONDRIAL"/>
    <property type="match status" value="1"/>
</dbReference>
<dbReference type="PANTHER" id="PTHR22726">
    <property type="entry name" value="METALLOENDOPEPTIDASE OMA1"/>
    <property type="match status" value="1"/>
</dbReference>
<feature type="domain" description="Peptidase M48" evidence="7">
    <location>
        <begin position="45"/>
        <end position="216"/>
    </location>
</feature>
<evidence type="ECO:0000313" key="9">
    <source>
        <dbReference type="Proteomes" id="UP000186594"/>
    </source>
</evidence>
<dbReference type="Proteomes" id="UP000186594">
    <property type="component" value="Unassembled WGS sequence"/>
</dbReference>
<dbReference type="Pfam" id="PF01435">
    <property type="entry name" value="Peptidase_M48"/>
    <property type="match status" value="1"/>
</dbReference>
<evidence type="ECO:0000256" key="1">
    <source>
        <dbReference type="ARBA" id="ARBA00022670"/>
    </source>
</evidence>
<proteinExistence type="inferred from homology"/>
<comment type="caution">
    <text evidence="8">The sequence shown here is derived from an EMBL/GenBank/DDBJ whole genome shotgun (WGS) entry which is preliminary data.</text>
</comment>
<evidence type="ECO:0000256" key="5">
    <source>
        <dbReference type="ARBA" id="ARBA00023049"/>
    </source>
</evidence>
<dbReference type="AlphaFoldDB" id="A0A1U7LPT3"/>
<evidence type="ECO:0000256" key="3">
    <source>
        <dbReference type="ARBA" id="ARBA00022801"/>
    </source>
</evidence>
<dbReference type="EMBL" id="LXFE01000695">
    <property type="protein sequence ID" value="OLL24654.1"/>
    <property type="molecule type" value="Genomic_DNA"/>
</dbReference>
<organism evidence="8 9">
    <name type="scientific">Neolecta irregularis (strain DAH-3)</name>
    <dbReference type="NCBI Taxonomy" id="1198029"/>
    <lineage>
        <taxon>Eukaryota</taxon>
        <taxon>Fungi</taxon>
        <taxon>Dikarya</taxon>
        <taxon>Ascomycota</taxon>
        <taxon>Taphrinomycotina</taxon>
        <taxon>Neolectales</taxon>
        <taxon>Neolectaceae</taxon>
        <taxon>Neolecta</taxon>
    </lineage>
</organism>
<comment type="cofactor">
    <cofactor evidence="6">
        <name>Zn(2+)</name>
        <dbReference type="ChEBI" id="CHEBI:29105"/>
    </cofactor>
    <text evidence="6">Binds 1 zinc ion per subunit.</text>
</comment>
<dbReference type="OMA" id="RFNCYSE"/>
<dbReference type="InterPro" id="IPR001915">
    <property type="entry name" value="Peptidase_M48"/>
</dbReference>
<dbReference type="CDD" id="cd07331">
    <property type="entry name" value="M48C_Oma1_like"/>
    <property type="match status" value="1"/>
</dbReference>
<dbReference type="GO" id="GO:0046872">
    <property type="term" value="F:metal ion binding"/>
    <property type="evidence" value="ECO:0007669"/>
    <property type="project" value="UniProtKB-KW"/>
</dbReference>
<comment type="similarity">
    <text evidence="6">Belongs to the peptidase M48 family.</text>
</comment>
<dbReference type="GO" id="GO:0034982">
    <property type="term" value="P:mitochondrial protein processing"/>
    <property type="evidence" value="ECO:0007669"/>
    <property type="project" value="TreeGrafter"/>
</dbReference>